<dbReference type="RefSeq" id="WP_081560479.1">
    <property type="nucleotide sequence ID" value="NZ_CP026656.1"/>
</dbReference>
<dbReference type="PANTHER" id="PTHR35866">
    <property type="entry name" value="PUTATIVE-RELATED"/>
    <property type="match status" value="1"/>
</dbReference>
<gene>
    <name evidence="1" type="ORF">AS859_03820</name>
</gene>
<dbReference type="InterPro" id="IPR005358">
    <property type="entry name" value="Puta_zinc/iron-chelating_dom"/>
</dbReference>
<name>A0A1V9VCE9_9BACT</name>
<reference evidence="1 2" key="1">
    <citation type="submission" date="2017-04" db="EMBL/GenBank/DDBJ databases">
        <title>Accumulation and expression of multiple antibiotic resistance genes in Arcobacter cryaerophilus that thrives in sewage.</title>
        <authorList>
            <person name="Millar J.A."/>
            <person name="Raghavan R."/>
        </authorList>
    </citation>
    <scope>NUCLEOTIDE SEQUENCE [LARGE SCALE GENOMIC DNA]</scope>
    <source>
        <strain evidence="1 2">AZT-1</strain>
    </source>
</reference>
<sequence>MSNLIKKNGYNFSFNPTACESCAGNCCIGESGYIWINIVEIEALSKYLGLTLDSFREKYLFKVGYKYSIKEVELADNSFACCFFDLEKRKCSIYDYRPTQCRTFPFWEYFKNNEKEVYKECPAIKNI</sequence>
<dbReference type="AlphaFoldDB" id="A0A1V9VCE9"/>
<accession>A0A1V9VCE9</accession>
<proteinExistence type="predicted"/>
<evidence type="ECO:0000313" key="2">
    <source>
        <dbReference type="Proteomes" id="UP000192599"/>
    </source>
</evidence>
<organism evidence="1 2">
    <name type="scientific">Aliarcobacter cryaerophilus</name>
    <dbReference type="NCBI Taxonomy" id="28198"/>
    <lineage>
        <taxon>Bacteria</taxon>
        <taxon>Pseudomonadati</taxon>
        <taxon>Campylobacterota</taxon>
        <taxon>Epsilonproteobacteria</taxon>
        <taxon>Campylobacterales</taxon>
        <taxon>Arcobacteraceae</taxon>
        <taxon>Aliarcobacter</taxon>
    </lineage>
</organism>
<protein>
    <submittedName>
        <fullName evidence="1">Zinc/iron-chelating domain-containing protein</fullName>
    </submittedName>
</protein>
<dbReference type="Proteomes" id="UP000192599">
    <property type="component" value="Unassembled WGS sequence"/>
</dbReference>
<dbReference type="Pfam" id="PF03692">
    <property type="entry name" value="CxxCxxCC"/>
    <property type="match status" value="1"/>
</dbReference>
<dbReference type="PANTHER" id="PTHR35866:SF1">
    <property type="entry name" value="YKGJ FAMILY CYSTEINE CLUSTER PROTEIN"/>
    <property type="match status" value="1"/>
</dbReference>
<evidence type="ECO:0000313" key="1">
    <source>
        <dbReference type="EMBL" id="OQR41750.1"/>
    </source>
</evidence>
<dbReference type="EMBL" id="LNTC01000030">
    <property type="protein sequence ID" value="OQR41750.1"/>
    <property type="molecule type" value="Genomic_DNA"/>
</dbReference>
<comment type="caution">
    <text evidence="1">The sequence shown here is derived from an EMBL/GenBank/DDBJ whole genome shotgun (WGS) entry which is preliminary data.</text>
</comment>